<dbReference type="InterPro" id="IPR036378">
    <property type="entry name" value="FAS1_dom_sf"/>
</dbReference>
<keyword evidence="1" id="KW-0732">Signal</keyword>
<accession>A0A836C0W8</accession>
<gene>
    <name evidence="3" type="ORF">HYH03_006854</name>
</gene>
<dbReference type="GO" id="GO:0005615">
    <property type="term" value="C:extracellular space"/>
    <property type="evidence" value="ECO:0007669"/>
    <property type="project" value="TreeGrafter"/>
</dbReference>
<evidence type="ECO:0000256" key="1">
    <source>
        <dbReference type="SAM" id="SignalP"/>
    </source>
</evidence>
<dbReference type="PANTHER" id="PTHR10900">
    <property type="entry name" value="PERIOSTIN-RELATED"/>
    <property type="match status" value="1"/>
</dbReference>
<dbReference type="InterPro" id="IPR000782">
    <property type="entry name" value="FAS1_domain"/>
</dbReference>
<dbReference type="SMART" id="SM00554">
    <property type="entry name" value="FAS1"/>
    <property type="match status" value="1"/>
</dbReference>
<reference evidence="3" key="1">
    <citation type="journal article" date="2020" name="bioRxiv">
        <title>Comparative genomics of Chlamydomonas.</title>
        <authorList>
            <person name="Craig R.J."/>
            <person name="Hasan A.R."/>
            <person name="Ness R.W."/>
            <person name="Keightley P.D."/>
        </authorList>
    </citation>
    <scope>NUCLEOTIDE SEQUENCE</scope>
    <source>
        <strain evidence="3">CCAP 11/70</strain>
    </source>
</reference>
<dbReference type="Pfam" id="PF02469">
    <property type="entry name" value="Fasciclin"/>
    <property type="match status" value="1"/>
</dbReference>
<evidence type="ECO:0000259" key="2">
    <source>
        <dbReference type="PROSITE" id="PS50213"/>
    </source>
</evidence>
<feature type="signal peptide" evidence="1">
    <location>
        <begin position="1"/>
        <end position="26"/>
    </location>
</feature>
<comment type="caution">
    <text evidence="3">The sequence shown here is derived from an EMBL/GenBank/DDBJ whole genome shotgun (WGS) entry which is preliminary data.</text>
</comment>
<organism evidence="3 4">
    <name type="scientific">Edaphochlamys debaryana</name>
    <dbReference type="NCBI Taxonomy" id="47281"/>
    <lineage>
        <taxon>Eukaryota</taxon>
        <taxon>Viridiplantae</taxon>
        <taxon>Chlorophyta</taxon>
        <taxon>core chlorophytes</taxon>
        <taxon>Chlorophyceae</taxon>
        <taxon>CS clade</taxon>
        <taxon>Chlamydomonadales</taxon>
        <taxon>Chlamydomonadales incertae sedis</taxon>
        <taxon>Edaphochlamys</taxon>
    </lineage>
</organism>
<protein>
    <recommendedName>
        <fullName evidence="2">FAS1 domain-containing protein</fullName>
    </recommendedName>
</protein>
<dbReference type="Gene3D" id="2.30.180.10">
    <property type="entry name" value="FAS1 domain"/>
    <property type="match status" value="1"/>
</dbReference>
<dbReference type="PROSITE" id="PS50213">
    <property type="entry name" value="FAS1"/>
    <property type="match status" value="1"/>
</dbReference>
<evidence type="ECO:0000313" key="4">
    <source>
        <dbReference type="Proteomes" id="UP000612055"/>
    </source>
</evidence>
<evidence type="ECO:0000313" key="3">
    <source>
        <dbReference type="EMBL" id="KAG2494919.1"/>
    </source>
</evidence>
<dbReference type="Proteomes" id="UP000612055">
    <property type="component" value="Unassembled WGS sequence"/>
</dbReference>
<name>A0A836C0W8_9CHLO</name>
<feature type="chain" id="PRO_5032687393" description="FAS1 domain-containing protein" evidence="1">
    <location>
        <begin position="27"/>
        <end position="202"/>
    </location>
</feature>
<proteinExistence type="predicted"/>
<dbReference type="InterPro" id="IPR050904">
    <property type="entry name" value="Adhesion/Biosynth-related"/>
</dbReference>
<sequence length="202" mass="20171">MASSRQPAMGAGMLLLAVLLLGTASANVSRRTLLQRPPPLVPKTAGTTTAAATPAAVTPAEPPAANAANVTESATSTIFAPTDAAFEELATALKLASPLDLFNATYNATAANITELHVVPGVALTAMNITAAGNVTATSLLGVPLLISASPNGTVTVTVPGSAVVARVIAADVPFNGSIVHVIDRVLVPPANETAGWEVPLP</sequence>
<dbReference type="PANTHER" id="PTHR10900:SF77">
    <property type="entry name" value="FI19380P1"/>
    <property type="match status" value="1"/>
</dbReference>
<keyword evidence="4" id="KW-1185">Reference proteome</keyword>
<dbReference type="OrthoDB" id="532922at2759"/>
<dbReference type="SUPFAM" id="SSF82153">
    <property type="entry name" value="FAS1 domain"/>
    <property type="match status" value="1"/>
</dbReference>
<dbReference type="EMBL" id="JAEHOE010000027">
    <property type="protein sequence ID" value="KAG2494919.1"/>
    <property type="molecule type" value="Genomic_DNA"/>
</dbReference>
<dbReference type="AlphaFoldDB" id="A0A836C0W8"/>
<feature type="domain" description="FAS1" evidence="2">
    <location>
        <begin position="37"/>
        <end position="187"/>
    </location>
</feature>